<keyword evidence="5" id="KW-0067">ATP-binding</keyword>
<dbReference type="NCBIfam" id="TIGR01007">
    <property type="entry name" value="eps_fam"/>
    <property type="match status" value="1"/>
</dbReference>
<dbReference type="Gene3D" id="3.40.50.300">
    <property type="entry name" value="P-loop containing nucleotide triphosphate hydrolases"/>
    <property type="match status" value="1"/>
</dbReference>
<dbReference type="InterPro" id="IPR003856">
    <property type="entry name" value="LPS_length_determ_N"/>
</dbReference>
<keyword evidence="13" id="KW-0808">Transferase</keyword>
<evidence type="ECO:0000259" key="10">
    <source>
        <dbReference type="Pfam" id="PF01656"/>
    </source>
</evidence>
<evidence type="ECO:0000256" key="4">
    <source>
        <dbReference type="ARBA" id="ARBA00022741"/>
    </source>
</evidence>
<gene>
    <name evidence="13" type="ORF">ACFOSU_17630</name>
</gene>
<keyword evidence="2" id="KW-1003">Cell membrane</keyword>
<comment type="subcellular location">
    <subcellularLocation>
        <location evidence="1">Cell membrane</location>
        <topology evidence="1">Multi-pass membrane protein</topology>
    </subcellularLocation>
</comment>
<dbReference type="Pfam" id="PF23607">
    <property type="entry name" value="WZC_N"/>
    <property type="match status" value="1"/>
</dbReference>
<dbReference type="EMBL" id="JBHRSS010000008">
    <property type="protein sequence ID" value="MFC3105698.1"/>
    <property type="molecule type" value="Genomic_DNA"/>
</dbReference>
<keyword evidence="4" id="KW-0547">Nucleotide-binding</keyword>
<dbReference type="PANTHER" id="PTHR32309:SF32">
    <property type="entry name" value="TYROSINE-PROTEIN KINASE ETK-RELATED"/>
    <property type="match status" value="1"/>
</dbReference>
<feature type="domain" description="Polysaccharide chain length determinant N-terminal" evidence="11">
    <location>
        <begin position="24"/>
        <end position="118"/>
    </location>
</feature>
<proteinExistence type="predicted"/>
<dbReference type="GO" id="GO:0004715">
    <property type="term" value="F:non-membrane spanning protein tyrosine kinase activity"/>
    <property type="evidence" value="ECO:0007669"/>
    <property type="project" value="UniProtKB-EC"/>
</dbReference>
<dbReference type="InterPro" id="IPR027417">
    <property type="entry name" value="P-loop_NTPase"/>
</dbReference>
<dbReference type="SUPFAM" id="SSF52540">
    <property type="entry name" value="P-loop containing nucleoside triphosphate hydrolases"/>
    <property type="match status" value="1"/>
</dbReference>
<dbReference type="EC" id="2.7.10.2" evidence="13"/>
<evidence type="ECO:0000256" key="8">
    <source>
        <dbReference type="SAM" id="Coils"/>
    </source>
</evidence>
<organism evidence="13 14">
    <name type="scientific">Salinisphaera aquimarina</name>
    <dbReference type="NCBI Taxonomy" id="2094031"/>
    <lineage>
        <taxon>Bacteria</taxon>
        <taxon>Pseudomonadati</taxon>
        <taxon>Pseudomonadota</taxon>
        <taxon>Gammaproteobacteria</taxon>
        <taxon>Salinisphaerales</taxon>
        <taxon>Salinisphaeraceae</taxon>
        <taxon>Salinisphaera</taxon>
    </lineage>
</organism>
<keyword evidence="3 9" id="KW-0812">Transmembrane</keyword>
<evidence type="ECO:0000256" key="7">
    <source>
        <dbReference type="ARBA" id="ARBA00023136"/>
    </source>
</evidence>
<evidence type="ECO:0000256" key="6">
    <source>
        <dbReference type="ARBA" id="ARBA00022989"/>
    </source>
</evidence>
<dbReference type="InterPro" id="IPR032807">
    <property type="entry name" value="GNVR"/>
</dbReference>
<evidence type="ECO:0000256" key="2">
    <source>
        <dbReference type="ARBA" id="ARBA00022475"/>
    </source>
</evidence>
<dbReference type="Pfam" id="PF02706">
    <property type="entry name" value="Wzz"/>
    <property type="match status" value="1"/>
</dbReference>
<evidence type="ECO:0000313" key="14">
    <source>
        <dbReference type="Proteomes" id="UP001595462"/>
    </source>
</evidence>
<evidence type="ECO:0000256" key="5">
    <source>
        <dbReference type="ARBA" id="ARBA00022840"/>
    </source>
</evidence>
<evidence type="ECO:0000256" key="9">
    <source>
        <dbReference type="SAM" id="Phobius"/>
    </source>
</evidence>
<dbReference type="Proteomes" id="UP001595462">
    <property type="component" value="Unassembled WGS sequence"/>
</dbReference>
<dbReference type="CDD" id="cd05387">
    <property type="entry name" value="BY-kinase"/>
    <property type="match status" value="1"/>
</dbReference>
<dbReference type="Pfam" id="PF13807">
    <property type="entry name" value="GNVR"/>
    <property type="match status" value="1"/>
</dbReference>
<dbReference type="Pfam" id="PF01656">
    <property type="entry name" value="CbiA"/>
    <property type="match status" value="1"/>
</dbReference>
<dbReference type="RefSeq" id="WP_380691233.1">
    <property type="nucleotide sequence ID" value="NZ_JBHRSS010000008.1"/>
</dbReference>
<evidence type="ECO:0000256" key="1">
    <source>
        <dbReference type="ARBA" id="ARBA00004651"/>
    </source>
</evidence>
<evidence type="ECO:0000259" key="11">
    <source>
        <dbReference type="Pfam" id="PF02706"/>
    </source>
</evidence>
<feature type="domain" description="CobQ/CobB/MinD/ParA nucleotide binding" evidence="10">
    <location>
        <begin position="566"/>
        <end position="742"/>
    </location>
</feature>
<dbReference type="InterPro" id="IPR005702">
    <property type="entry name" value="Wzc-like_C"/>
</dbReference>
<keyword evidence="14" id="KW-1185">Reference proteome</keyword>
<comment type="caution">
    <text evidence="13">The sequence shown here is derived from an EMBL/GenBank/DDBJ whole genome shotgun (WGS) entry which is preliminary data.</text>
</comment>
<evidence type="ECO:0000256" key="3">
    <source>
        <dbReference type="ARBA" id="ARBA00022692"/>
    </source>
</evidence>
<name>A0ABV7ESD3_9GAMM</name>
<keyword evidence="8" id="KW-0175">Coiled coil</keyword>
<sequence>MNESQQYAADTAAGPRAPIGIEDDEIDLARLWAILWGGKWKIALVVFVALVFAVFYLVVVHPTYQVDALLQIQQEGSSPLSGVTSDLQQLTGKSSSPAQSEIPIIKSRSVLGETVEKLGLATTVEPVYFPVVGWGIASRRKPGPPATKAVPLDSGVWLSSYAWRPTSLSVSQMSVPASLDGKGFVLRALGGGAFVLFGPKGKQVLRGEVGKLAKGKTADGAPVQLFLADAFVTDPPTDFELVKSAWLSTVENLQQSVSVSEQGDDTGVIKISLEGEDRDLITRIVNSIAENYLRQNVEAKSEEAEKSLEFLDDQLPELKTDVQTAETNLANYREKNNNAINLDAEGQSLLNQAVNLEDQRSQLKMKIAELQQTYTAKHPALEAAKDQMAQLNAQRGDLDKQVGKLPDAQKKMLGLQRDLQVNTELYVALLNRAQQLRIAKAGTVGNVRIIDKAVKPVRSVSPKTLVTLLLSIILGGIFGCSLVLLRAALKRGINDPSEIESKLGIPVYSVIPFSSWLARFSRRAQRKGETAPVLARDHGDEVAVEALSSLRTSLYFSQMDSSSNVILITGPSPGVGKSFVSANLAYLIADTDKKVVMVDADMRRGRLHEFVGGQDRDPGLSQVLAGEVSWRDALREIDGTSACVLTTGPIPPKPSSLLMRSSFATLMSELQQEFDLVIVDAPPILAVTDAAVIAASVPNISTFLVVRAGAHPIAELQETVKRFSRQNHKITGVVVNAFKQSHTEYAGGYNYYHYEYKS</sequence>
<protein>
    <submittedName>
        <fullName evidence="13">Polysaccharide biosynthesis tyrosine autokinase</fullName>
        <ecNumber evidence="13">2.7.10.2</ecNumber>
    </submittedName>
</protein>
<accession>A0ABV7ESD3</accession>
<keyword evidence="7 9" id="KW-0472">Membrane</keyword>
<evidence type="ECO:0000313" key="13">
    <source>
        <dbReference type="EMBL" id="MFC3105698.1"/>
    </source>
</evidence>
<feature type="coiled-coil region" evidence="8">
    <location>
        <begin position="294"/>
        <end position="401"/>
    </location>
</feature>
<feature type="transmembrane region" description="Helical" evidence="9">
    <location>
        <begin position="40"/>
        <end position="59"/>
    </location>
</feature>
<dbReference type="PANTHER" id="PTHR32309">
    <property type="entry name" value="TYROSINE-PROTEIN KINASE"/>
    <property type="match status" value="1"/>
</dbReference>
<dbReference type="InterPro" id="IPR050445">
    <property type="entry name" value="Bact_polysacc_biosynth/exp"/>
</dbReference>
<evidence type="ECO:0000259" key="12">
    <source>
        <dbReference type="Pfam" id="PF13807"/>
    </source>
</evidence>
<keyword evidence="6 9" id="KW-1133">Transmembrane helix</keyword>
<feature type="domain" description="Tyrosine-protein kinase G-rich" evidence="12">
    <location>
        <begin position="408"/>
        <end position="488"/>
    </location>
</feature>
<dbReference type="InterPro" id="IPR002586">
    <property type="entry name" value="CobQ/CobB/MinD/ParA_Nub-bd_dom"/>
</dbReference>
<reference evidence="14" key="1">
    <citation type="journal article" date="2019" name="Int. J. Syst. Evol. Microbiol.">
        <title>The Global Catalogue of Microorganisms (GCM) 10K type strain sequencing project: providing services to taxonomists for standard genome sequencing and annotation.</title>
        <authorList>
            <consortium name="The Broad Institute Genomics Platform"/>
            <consortium name="The Broad Institute Genome Sequencing Center for Infectious Disease"/>
            <person name="Wu L."/>
            <person name="Ma J."/>
        </authorList>
    </citation>
    <scope>NUCLEOTIDE SEQUENCE [LARGE SCALE GENOMIC DNA]</scope>
    <source>
        <strain evidence="14">KCTC 52640</strain>
    </source>
</reference>